<gene>
    <name evidence="6" type="ORF">DEO72_LG5g327</name>
</gene>
<dbReference type="InterPro" id="IPR023214">
    <property type="entry name" value="HAD_sf"/>
</dbReference>
<dbReference type="PROSITE" id="PS50969">
    <property type="entry name" value="FCP1"/>
    <property type="match status" value="1"/>
</dbReference>
<dbReference type="Proteomes" id="UP000501690">
    <property type="component" value="Linkage Group LG5"/>
</dbReference>
<evidence type="ECO:0000256" key="1">
    <source>
        <dbReference type="ARBA" id="ARBA00022801"/>
    </source>
</evidence>
<dbReference type="EMBL" id="CP039349">
    <property type="protein sequence ID" value="QCD92265.1"/>
    <property type="molecule type" value="Genomic_DNA"/>
</dbReference>
<dbReference type="GO" id="GO:0004721">
    <property type="term" value="F:phosphoprotein phosphatase activity"/>
    <property type="evidence" value="ECO:0007669"/>
    <property type="project" value="UniProtKB-KW"/>
</dbReference>
<evidence type="ECO:0000259" key="5">
    <source>
        <dbReference type="PROSITE" id="PS50969"/>
    </source>
</evidence>
<comment type="function">
    <text evidence="3">Probable phosphatase.</text>
</comment>
<reference evidence="6 7" key="1">
    <citation type="submission" date="2019-04" db="EMBL/GenBank/DDBJ databases">
        <title>An improved genome assembly and genetic linkage map for asparagus bean, Vigna unguiculata ssp. sesquipedialis.</title>
        <authorList>
            <person name="Xia Q."/>
            <person name="Zhang R."/>
            <person name="Dong Y."/>
        </authorList>
    </citation>
    <scope>NUCLEOTIDE SEQUENCE [LARGE SCALE GENOMIC DNA]</scope>
    <source>
        <tissue evidence="6">Leaf</tissue>
    </source>
</reference>
<sequence length="264" mass="30366">MVFSSLKKTLLGAALSNFGDSFERFQHYQKVFSSLKEKLLGLWINSFLGHQVIHILKNFSSSVSHKIIKKKKNVTIALDLDETLVHSSPFPRDSDFSFTMISDGESRTVYVRKRPFLEEFLEKVSEMFEVVIFTASTSSYSAKLLDVLDPHKKLFARRFYRDSCKWEDGHCLKDLTVLGIDMAKVFIIDNSPEVFRLHVNNGIPIKTWHWDHTDHALIDLLQFLEKLGDVDDVRPIIAAEFGVGARINYAHSSSPIQIRRNRSF</sequence>
<dbReference type="SMART" id="SM00577">
    <property type="entry name" value="CPDc"/>
    <property type="match status" value="1"/>
</dbReference>
<keyword evidence="1" id="KW-0378">Hydrolase</keyword>
<dbReference type="InterPro" id="IPR011948">
    <property type="entry name" value="Dullard_phosphatase"/>
</dbReference>
<dbReference type="InterPro" id="IPR036412">
    <property type="entry name" value="HAD-like_sf"/>
</dbReference>
<dbReference type="Pfam" id="PF03031">
    <property type="entry name" value="NIF"/>
    <property type="match status" value="1"/>
</dbReference>
<organism evidence="6 7">
    <name type="scientific">Vigna unguiculata</name>
    <name type="common">Cowpea</name>
    <dbReference type="NCBI Taxonomy" id="3917"/>
    <lineage>
        <taxon>Eukaryota</taxon>
        <taxon>Viridiplantae</taxon>
        <taxon>Streptophyta</taxon>
        <taxon>Embryophyta</taxon>
        <taxon>Tracheophyta</taxon>
        <taxon>Spermatophyta</taxon>
        <taxon>Magnoliopsida</taxon>
        <taxon>eudicotyledons</taxon>
        <taxon>Gunneridae</taxon>
        <taxon>Pentapetalae</taxon>
        <taxon>rosids</taxon>
        <taxon>fabids</taxon>
        <taxon>Fabales</taxon>
        <taxon>Fabaceae</taxon>
        <taxon>Papilionoideae</taxon>
        <taxon>50 kb inversion clade</taxon>
        <taxon>NPAAA clade</taxon>
        <taxon>indigoferoid/millettioid clade</taxon>
        <taxon>Phaseoleae</taxon>
        <taxon>Vigna</taxon>
    </lineage>
</organism>
<dbReference type="GO" id="GO:0005634">
    <property type="term" value="C:nucleus"/>
    <property type="evidence" value="ECO:0007669"/>
    <property type="project" value="UniProtKB-ARBA"/>
</dbReference>
<dbReference type="FunFam" id="3.40.50.1000:FF:000015">
    <property type="entry name" value="CTD small phosphatase-like protein 2"/>
    <property type="match status" value="1"/>
</dbReference>
<evidence type="ECO:0000313" key="7">
    <source>
        <dbReference type="Proteomes" id="UP000501690"/>
    </source>
</evidence>
<dbReference type="InterPro" id="IPR004274">
    <property type="entry name" value="FCP1_dom"/>
</dbReference>
<comment type="similarity">
    <text evidence="4">Belongs to the CTDSPL2 family.</text>
</comment>
<accession>A0A4D6LUI5</accession>
<protein>
    <submittedName>
        <fullName evidence="6">Protein phosphatase</fullName>
    </submittedName>
</protein>
<evidence type="ECO:0000256" key="4">
    <source>
        <dbReference type="ARBA" id="ARBA00038355"/>
    </source>
</evidence>
<dbReference type="InterPro" id="IPR050365">
    <property type="entry name" value="TIM50"/>
</dbReference>
<evidence type="ECO:0000313" key="6">
    <source>
        <dbReference type="EMBL" id="QCD92265.1"/>
    </source>
</evidence>
<proteinExistence type="inferred from homology"/>
<dbReference type="AlphaFoldDB" id="A0A4D6LUI5"/>
<name>A0A4D6LUI5_VIGUN</name>
<dbReference type="Gene3D" id="3.40.50.1000">
    <property type="entry name" value="HAD superfamily/HAD-like"/>
    <property type="match status" value="1"/>
</dbReference>
<dbReference type="CDD" id="cd07521">
    <property type="entry name" value="HAD_FCP1-like"/>
    <property type="match status" value="1"/>
</dbReference>
<evidence type="ECO:0000256" key="3">
    <source>
        <dbReference type="ARBA" id="ARBA00037324"/>
    </source>
</evidence>
<feature type="domain" description="FCP1 homology" evidence="5">
    <location>
        <begin position="69"/>
        <end position="227"/>
    </location>
</feature>
<dbReference type="PANTHER" id="PTHR12210">
    <property type="entry name" value="DULLARD PROTEIN PHOSPHATASE"/>
    <property type="match status" value="1"/>
</dbReference>
<dbReference type="SUPFAM" id="SSF56784">
    <property type="entry name" value="HAD-like"/>
    <property type="match status" value="1"/>
</dbReference>
<keyword evidence="2" id="KW-0904">Protein phosphatase</keyword>
<dbReference type="NCBIfam" id="TIGR02251">
    <property type="entry name" value="HIF-SF_euk"/>
    <property type="match status" value="1"/>
</dbReference>
<evidence type="ECO:0000256" key="2">
    <source>
        <dbReference type="ARBA" id="ARBA00022912"/>
    </source>
</evidence>
<keyword evidence="7" id="KW-1185">Reference proteome</keyword>